<feature type="domain" description="ABC transporter" evidence="8">
    <location>
        <begin position="6"/>
        <end position="236"/>
    </location>
</feature>
<dbReference type="FunFam" id="3.40.50.300:FF:000133">
    <property type="entry name" value="Spermidine/putrescine import ATP-binding protein PotA"/>
    <property type="match status" value="1"/>
</dbReference>
<comment type="function">
    <text evidence="7">Part of the ABC transporter complex PotABCD involved in spermidine/putrescine import. Responsible for energy coupling to the transport system.</text>
</comment>
<dbReference type="SUPFAM" id="SSF50331">
    <property type="entry name" value="MOP-like"/>
    <property type="match status" value="1"/>
</dbReference>
<dbReference type="AlphaFoldDB" id="A0A968GGD1"/>
<keyword evidence="6 7" id="KW-0472">Membrane</keyword>
<dbReference type="Gene3D" id="2.40.50.100">
    <property type="match status" value="1"/>
</dbReference>
<dbReference type="InterPro" id="IPR017879">
    <property type="entry name" value="PotA_ATP-bd"/>
</dbReference>
<dbReference type="InterPro" id="IPR003593">
    <property type="entry name" value="AAA+_ATPase"/>
</dbReference>
<evidence type="ECO:0000313" key="9">
    <source>
        <dbReference type="EMBL" id="NIZ69807.1"/>
    </source>
</evidence>
<name>A0A968GGD1_9SPIO</name>
<dbReference type="GO" id="GO:0016887">
    <property type="term" value="F:ATP hydrolysis activity"/>
    <property type="evidence" value="ECO:0007669"/>
    <property type="project" value="InterPro"/>
</dbReference>
<dbReference type="Proteomes" id="UP000778951">
    <property type="component" value="Unassembled WGS sequence"/>
</dbReference>
<keyword evidence="3 7" id="KW-0547">Nucleotide-binding</keyword>
<evidence type="ECO:0000256" key="5">
    <source>
        <dbReference type="ARBA" id="ARBA00022967"/>
    </source>
</evidence>
<proteinExistence type="inferred from homology"/>
<keyword evidence="5 7" id="KW-1278">Translocase</keyword>
<comment type="caution">
    <text evidence="9">The sequence shown here is derived from an EMBL/GenBank/DDBJ whole genome shotgun (WGS) entry which is preliminary data.</text>
</comment>
<dbReference type="EMBL" id="JAATLM010000001">
    <property type="protein sequence ID" value="NIZ69807.1"/>
    <property type="molecule type" value="Genomic_DNA"/>
</dbReference>
<dbReference type="InterPro" id="IPR008995">
    <property type="entry name" value="Mo/tungstate-bd_C_term_dom"/>
</dbReference>
<organism evidence="9 10">
    <name type="scientific">Entomospira culicis</name>
    <dbReference type="NCBI Taxonomy" id="2719989"/>
    <lineage>
        <taxon>Bacteria</taxon>
        <taxon>Pseudomonadati</taxon>
        <taxon>Spirochaetota</taxon>
        <taxon>Spirochaetia</taxon>
        <taxon>Spirochaetales</taxon>
        <taxon>Spirochaetaceae</taxon>
        <taxon>Entomospira</taxon>
    </lineage>
</organism>
<evidence type="ECO:0000259" key="8">
    <source>
        <dbReference type="PROSITE" id="PS50893"/>
    </source>
</evidence>
<comment type="subunit">
    <text evidence="7">The complex is composed of two ATP-binding proteins (PotA), two transmembrane proteins (PotB and PotC) and a solute-binding protein (PotD).</text>
</comment>
<keyword evidence="10" id="KW-1185">Reference proteome</keyword>
<dbReference type="PROSITE" id="PS50893">
    <property type="entry name" value="ABC_TRANSPORTER_2"/>
    <property type="match status" value="1"/>
</dbReference>
<dbReference type="GO" id="GO:0015594">
    <property type="term" value="F:ABC-type putrescine transporter activity"/>
    <property type="evidence" value="ECO:0007669"/>
    <property type="project" value="InterPro"/>
</dbReference>
<comment type="similarity">
    <text evidence="7">Belongs to the ABC transporter superfamily. Spermidine/putrescine importer (TC 3.A.1.11.1) family.</text>
</comment>
<keyword evidence="1 7" id="KW-0813">Transport</keyword>
<dbReference type="PANTHER" id="PTHR42781">
    <property type="entry name" value="SPERMIDINE/PUTRESCINE IMPORT ATP-BINDING PROTEIN POTA"/>
    <property type="match status" value="1"/>
</dbReference>
<evidence type="ECO:0000256" key="3">
    <source>
        <dbReference type="ARBA" id="ARBA00022741"/>
    </source>
</evidence>
<dbReference type="Pfam" id="PF00005">
    <property type="entry name" value="ABC_tran"/>
    <property type="match status" value="1"/>
</dbReference>
<dbReference type="PANTHER" id="PTHR42781:SF4">
    <property type="entry name" value="SPERMIDINE_PUTRESCINE IMPORT ATP-BINDING PROTEIN POTA"/>
    <property type="match status" value="1"/>
</dbReference>
<sequence>MKGSVVRFENVKKSFGDFVAVQEANIEIKAGEFFSLLGPSGCGKTTLLRMLAGFESPTSGAIYLDDVNVTALSPDKRPVNTVFQNYALFPHLSVFDNVAFPLRLQKRTKEEINQKVAEYLELVQLTGKEGNMPNQLSGGQKQRVAIARALINEPKVLLLDEPLSALDAKLRQRMLVQLDRIHDEVGVTFVFVTHDQHEALSISDRIAVMNVGRVEQLGAPHDIYESPISAFVANFIGETNLFTGKVTSVQGEWVEVEIAGIGMLKVTADDDIKPKVGDIINLTVRPEKISLATDRPKSLENKMAEYNIFHGIIHDMIYLGSESKCFITLDGSEFVFKAIKSHSKYLEDGPEVTWEDKVYFWWHANDAYIVAIVEEAK</sequence>
<dbReference type="InterPro" id="IPR017871">
    <property type="entry name" value="ABC_transporter-like_CS"/>
</dbReference>
<reference evidence="9" key="1">
    <citation type="submission" date="2020-03" db="EMBL/GenBank/DDBJ databases">
        <title>Spirochaetal bacteria isolated from arthropods constitute a novel genus Entomospira genus novum within the order Spirochaetales.</title>
        <authorList>
            <person name="Grana-Miraglia L."/>
            <person name="Sikutova S."/>
            <person name="Fingerle V."/>
            <person name="Sing A."/>
            <person name="Castillo-Ramirez S."/>
            <person name="Margos G."/>
            <person name="Rudolf I."/>
        </authorList>
    </citation>
    <scope>NUCLEOTIDE SEQUENCE</scope>
    <source>
        <strain evidence="9">BR149</strain>
    </source>
</reference>
<gene>
    <name evidence="7" type="primary">potA</name>
    <name evidence="9" type="ORF">HCT48_06235</name>
</gene>
<dbReference type="PROSITE" id="PS00211">
    <property type="entry name" value="ABC_TRANSPORTER_1"/>
    <property type="match status" value="1"/>
</dbReference>
<dbReference type="InterPro" id="IPR005893">
    <property type="entry name" value="PotA-like"/>
</dbReference>
<dbReference type="InterPro" id="IPR013611">
    <property type="entry name" value="Transp-assoc_OB_typ2"/>
</dbReference>
<dbReference type="EC" id="7.6.2.11" evidence="7"/>
<evidence type="ECO:0000256" key="6">
    <source>
        <dbReference type="ARBA" id="ARBA00023136"/>
    </source>
</evidence>
<accession>A0A968GGD1</accession>
<dbReference type="GO" id="GO:0005524">
    <property type="term" value="F:ATP binding"/>
    <property type="evidence" value="ECO:0007669"/>
    <property type="project" value="UniProtKB-KW"/>
</dbReference>
<dbReference type="RefSeq" id="WP_167695886.1">
    <property type="nucleotide sequence ID" value="NZ_CP118181.1"/>
</dbReference>
<dbReference type="InterPro" id="IPR050093">
    <property type="entry name" value="ABC_SmlMolc_Importer"/>
</dbReference>
<evidence type="ECO:0000313" key="10">
    <source>
        <dbReference type="Proteomes" id="UP000778951"/>
    </source>
</evidence>
<dbReference type="InterPro" id="IPR003439">
    <property type="entry name" value="ABC_transporter-like_ATP-bd"/>
</dbReference>
<dbReference type="Pfam" id="PF08402">
    <property type="entry name" value="TOBE_2"/>
    <property type="match status" value="1"/>
</dbReference>
<comment type="catalytic activity">
    <reaction evidence="7">
        <text>ATP + H2O + polyamine-[polyamine-binding protein]Side 1 = ADP + phosphate + polyamineSide 2 + [polyamine-binding protein]Side 1.</text>
        <dbReference type="EC" id="7.6.2.11"/>
    </reaction>
</comment>
<evidence type="ECO:0000256" key="2">
    <source>
        <dbReference type="ARBA" id="ARBA00022475"/>
    </source>
</evidence>
<keyword evidence="4 7" id="KW-0067">ATP-binding</keyword>
<dbReference type="InterPro" id="IPR027417">
    <property type="entry name" value="P-loop_NTPase"/>
</dbReference>
<evidence type="ECO:0000256" key="7">
    <source>
        <dbReference type="RuleBase" id="RU364083"/>
    </source>
</evidence>
<protein>
    <recommendedName>
        <fullName evidence="7">Spermidine/putrescine import ATP-binding protein PotA</fullName>
        <ecNumber evidence="7">7.6.2.11</ecNumber>
    </recommendedName>
</protein>
<dbReference type="NCBIfam" id="TIGR01187">
    <property type="entry name" value="potA"/>
    <property type="match status" value="1"/>
</dbReference>
<evidence type="ECO:0000256" key="4">
    <source>
        <dbReference type="ARBA" id="ARBA00022840"/>
    </source>
</evidence>
<keyword evidence="2 7" id="KW-1003">Cell membrane</keyword>
<dbReference type="CDD" id="cd03300">
    <property type="entry name" value="ABC_PotA_N"/>
    <property type="match status" value="1"/>
</dbReference>
<dbReference type="GO" id="GO:0043190">
    <property type="term" value="C:ATP-binding cassette (ABC) transporter complex"/>
    <property type="evidence" value="ECO:0007669"/>
    <property type="project" value="InterPro"/>
</dbReference>
<dbReference type="SUPFAM" id="SSF52540">
    <property type="entry name" value="P-loop containing nucleoside triphosphate hydrolases"/>
    <property type="match status" value="1"/>
</dbReference>
<dbReference type="SMART" id="SM00382">
    <property type="entry name" value="AAA"/>
    <property type="match status" value="1"/>
</dbReference>
<evidence type="ECO:0000256" key="1">
    <source>
        <dbReference type="ARBA" id="ARBA00022448"/>
    </source>
</evidence>
<dbReference type="Gene3D" id="3.40.50.300">
    <property type="entry name" value="P-loop containing nucleotide triphosphate hydrolases"/>
    <property type="match status" value="1"/>
</dbReference>